<dbReference type="RefSeq" id="WP_354088072.1">
    <property type="nucleotide sequence ID" value="NZ_JBEPTF010000001.1"/>
</dbReference>
<dbReference type="Pfam" id="PF14534">
    <property type="entry name" value="DUF4440"/>
    <property type="match status" value="1"/>
</dbReference>
<evidence type="ECO:0000313" key="2">
    <source>
        <dbReference type="EMBL" id="MET4683137.1"/>
    </source>
</evidence>
<dbReference type="InterPro" id="IPR032710">
    <property type="entry name" value="NTF2-like_dom_sf"/>
</dbReference>
<gene>
    <name evidence="2" type="ORF">ABIE19_001046</name>
</gene>
<keyword evidence="3" id="KW-1185">Reference proteome</keyword>
<dbReference type="Gene3D" id="3.10.450.50">
    <property type="match status" value="1"/>
</dbReference>
<name>A0ABV2R977_9CAUL</name>
<organism evidence="2 3">
    <name type="scientific">Brevundimonas faecalis</name>
    <dbReference type="NCBI Taxonomy" id="947378"/>
    <lineage>
        <taxon>Bacteria</taxon>
        <taxon>Pseudomonadati</taxon>
        <taxon>Pseudomonadota</taxon>
        <taxon>Alphaproteobacteria</taxon>
        <taxon>Caulobacterales</taxon>
        <taxon>Caulobacteraceae</taxon>
        <taxon>Brevundimonas</taxon>
    </lineage>
</organism>
<dbReference type="InterPro" id="IPR027843">
    <property type="entry name" value="DUF4440"/>
</dbReference>
<evidence type="ECO:0000259" key="1">
    <source>
        <dbReference type="Pfam" id="PF14534"/>
    </source>
</evidence>
<evidence type="ECO:0000313" key="3">
    <source>
        <dbReference type="Proteomes" id="UP001549313"/>
    </source>
</evidence>
<dbReference type="EMBL" id="JBEPTF010000001">
    <property type="protein sequence ID" value="MET4683137.1"/>
    <property type="molecule type" value="Genomic_DNA"/>
</dbReference>
<reference evidence="2 3" key="1">
    <citation type="submission" date="2024-06" db="EMBL/GenBank/DDBJ databases">
        <title>Sorghum-associated microbial communities from plants grown in Nebraska, USA.</title>
        <authorList>
            <person name="Schachtman D."/>
        </authorList>
    </citation>
    <scope>NUCLEOTIDE SEQUENCE [LARGE SCALE GENOMIC DNA]</scope>
    <source>
        <strain evidence="2 3">2814</strain>
    </source>
</reference>
<sequence length="170" mass="18610">MPFVAGLIAALALHQSPASPPVALPDQTALEAAIAERDATLFSVMFDGCDPAALADLVTEDVEFYHDKGGLIATRAAFIADYRKNCEARRAPDAWRSRRELVTGTMRVYPIPGVGAVEEGGHVFYERQGDGPETLVGRARFSVLWRWEDGRWRLARAFSIDHAPVSADGR</sequence>
<comment type="caution">
    <text evidence="2">The sequence shown here is derived from an EMBL/GenBank/DDBJ whole genome shotgun (WGS) entry which is preliminary data.</text>
</comment>
<feature type="domain" description="DUF4440" evidence="1">
    <location>
        <begin position="47"/>
        <end position="154"/>
    </location>
</feature>
<dbReference type="Proteomes" id="UP001549313">
    <property type="component" value="Unassembled WGS sequence"/>
</dbReference>
<accession>A0ABV2R977</accession>
<protein>
    <recommendedName>
        <fullName evidence="1">DUF4440 domain-containing protein</fullName>
    </recommendedName>
</protein>
<dbReference type="SUPFAM" id="SSF54427">
    <property type="entry name" value="NTF2-like"/>
    <property type="match status" value="1"/>
</dbReference>
<proteinExistence type="predicted"/>